<protein>
    <submittedName>
        <fullName evidence="2">Uncharacterized protein</fullName>
    </submittedName>
</protein>
<feature type="region of interest" description="Disordered" evidence="1">
    <location>
        <begin position="480"/>
        <end position="524"/>
    </location>
</feature>
<reference evidence="2" key="2">
    <citation type="submission" date="2022-10" db="EMBL/GenBank/DDBJ databases">
        <authorList>
            <consortium name="ENA_rothamsted_submissions"/>
            <consortium name="culmorum"/>
            <person name="King R."/>
        </authorList>
    </citation>
    <scope>NUCLEOTIDE SEQUENCE</scope>
</reference>
<organism evidence="2 3">
    <name type="scientific">Phaedon cochleariae</name>
    <name type="common">Mustard beetle</name>
    <dbReference type="NCBI Taxonomy" id="80249"/>
    <lineage>
        <taxon>Eukaryota</taxon>
        <taxon>Metazoa</taxon>
        <taxon>Ecdysozoa</taxon>
        <taxon>Arthropoda</taxon>
        <taxon>Hexapoda</taxon>
        <taxon>Insecta</taxon>
        <taxon>Pterygota</taxon>
        <taxon>Neoptera</taxon>
        <taxon>Endopterygota</taxon>
        <taxon>Coleoptera</taxon>
        <taxon>Polyphaga</taxon>
        <taxon>Cucujiformia</taxon>
        <taxon>Chrysomeloidea</taxon>
        <taxon>Chrysomelidae</taxon>
        <taxon>Chrysomelinae</taxon>
        <taxon>Chrysomelini</taxon>
        <taxon>Phaedon</taxon>
    </lineage>
</organism>
<feature type="compositionally biased region" description="Basic and acidic residues" evidence="1">
    <location>
        <begin position="99"/>
        <end position="111"/>
    </location>
</feature>
<evidence type="ECO:0000256" key="1">
    <source>
        <dbReference type="SAM" id="MobiDB-lite"/>
    </source>
</evidence>
<dbReference type="EMBL" id="OU896714">
    <property type="protein sequence ID" value="CAG9824356.1"/>
    <property type="molecule type" value="Genomic_DNA"/>
</dbReference>
<evidence type="ECO:0000313" key="2">
    <source>
        <dbReference type="EMBL" id="CAG9824356.1"/>
    </source>
</evidence>
<feature type="compositionally biased region" description="Basic residues" evidence="1">
    <location>
        <begin position="70"/>
        <end position="86"/>
    </location>
</feature>
<evidence type="ECO:0000313" key="3">
    <source>
        <dbReference type="Proteomes" id="UP001153737"/>
    </source>
</evidence>
<proteinExistence type="predicted"/>
<reference evidence="2" key="1">
    <citation type="submission" date="2022-01" db="EMBL/GenBank/DDBJ databases">
        <authorList>
            <person name="King R."/>
        </authorList>
    </citation>
    <scope>NUCLEOTIDE SEQUENCE</scope>
</reference>
<feature type="compositionally biased region" description="Basic and acidic residues" evidence="1">
    <location>
        <begin position="200"/>
        <end position="212"/>
    </location>
</feature>
<gene>
    <name evidence="2" type="ORF">PHAECO_LOCUS12105</name>
</gene>
<dbReference type="OrthoDB" id="6595597at2759"/>
<feature type="compositionally biased region" description="Polar residues" evidence="1">
    <location>
        <begin position="501"/>
        <end position="517"/>
    </location>
</feature>
<dbReference type="AlphaFoldDB" id="A0A9N9SLL7"/>
<dbReference type="Proteomes" id="UP001153737">
    <property type="component" value="Chromosome 8"/>
</dbReference>
<feature type="region of interest" description="Disordered" evidence="1">
    <location>
        <begin position="45"/>
        <end position="111"/>
    </location>
</feature>
<feature type="region of interest" description="Disordered" evidence="1">
    <location>
        <begin position="188"/>
        <end position="232"/>
    </location>
</feature>
<accession>A0A9N9SLL7</accession>
<sequence length="524" mass="58011">MASQYQDHQKQRYAQQQRMDMKNGLSMRIPITPTVQLARSQNLNQNQAEQTEDWQPFQPTPIPKNVTVQRKSKTIRLRTKSKRNKTKAINSGDSIKAAGSERIETKKQIDRQDIPDSDKIAGEVVYIPPSLLQQVLGNSEKGRVLGDINGHEISRVDFSALSDLVGKNPNVQLEGLQRLLEETSGDAPVFPVIQGPQPFKKNDHTPITEKTNDIPNPNTRPNIKVDHEQTPRVSSIIPTTPVAQNSLENIQKQLDEASKLDADDALARAQAQAKAHVEAQHKAIEEAQKAIFEKVQKSFGNSQALPLVQINPQVLNQLSFSPTPSADDISAISYVPKLRVEKPATISVPLNPALDVTLTTPAPISGKLFSPAVSSIQEASIPELNGRPNKVSLNSFDNNAPLHQYPSKNVQYYAPNHIHQAATQLQAERTLMAQVKSQNEAILNSLQSPNTIVRHQTVSAQKRMRNKNIQKISSDVLEPTKYQQSNAETQPEKLKVVDSGSGKQLNGSDNVSESNIQRFKRHVG</sequence>
<keyword evidence="3" id="KW-1185">Reference proteome</keyword>
<name>A0A9N9SLL7_PHACE</name>